<dbReference type="Proteomes" id="UP000504610">
    <property type="component" value="Chromosome 1"/>
</dbReference>
<name>A0A9W3DDT3_RAPSA</name>
<dbReference type="GeneID" id="108856770"/>
<feature type="compositionally biased region" description="Polar residues" evidence="1">
    <location>
        <begin position="111"/>
        <end position="130"/>
    </location>
</feature>
<reference evidence="3" key="2">
    <citation type="submission" date="2025-08" db="UniProtKB">
        <authorList>
            <consortium name="RefSeq"/>
        </authorList>
    </citation>
    <scope>IDENTIFICATION</scope>
    <source>
        <tissue evidence="3">Leaf</tissue>
    </source>
</reference>
<gene>
    <name evidence="3" type="primary">LOC108856770</name>
</gene>
<dbReference type="PANTHER" id="PTHR33912">
    <property type="entry name" value="OS01G0939400 PROTEIN"/>
    <property type="match status" value="1"/>
</dbReference>
<proteinExistence type="predicted"/>
<protein>
    <submittedName>
        <fullName evidence="3">Uncharacterized protein LOC108856770 isoform X3</fullName>
    </submittedName>
</protein>
<dbReference type="InterPro" id="IPR040381">
    <property type="entry name" value="At4g14450-like"/>
</dbReference>
<evidence type="ECO:0000313" key="2">
    <source>
        <dbReference type="Proteomes" id="UP000504610"/>
    </source>
</evidence>
<feature type="region of interest" description="Disordered" evidence="1">
    <location>
        <begin position="105"/>
        <end position="130"/>
    </location>
</feature>
<dbReference type="RefSeq" id="XP_056861888.1">
    <property type="nucleotide sequence ID" value="XM_057005908.1"/>
</dbReference>
<dbReference type="AlphaFoldDB" id="A0A9W3DDT3"/>
<evidence type="ECO:0000256" key="1">
    <source>
        <dbReference type="SAM" id="MobiDB-lite"/>
    </source>
</evidence>
<sequence>MSSAHLQRFLKLMGQCLTLTMKCCLHQIVNMFSNSESPRSPPTRLQRQAPMALNLDRVPVNPVLQQSCDAAATSAIPLLSPLYVSPNQQSSPLPRQGEEDFMFPVGVADKNGSQPSIDHNESWQHSAEADNSSQMALVNMFQTKFALVNPSQ</sequence>
<organism evidence="2 3">
    <name type="scientific">Raphanus sativus</name>
    <name type="common">Radish</name>
    <name type="synonym">Raphanus raphanistrum var. sativus</name>
    <dbReference type="NCBI Taxonomy" id="3726"/>
    <lineage>
        <taxon>Eukaryota</taxon>
        <taxon>Viridiplantae</taxon>
        <taxon>Streptophyta</taxon>
        <taxon>Embryophyta</taxon>
        <taxon>Tracheophyta</taxon>
        <taxon>Spermatophyta</taxon>
        <taxon>Magnoliopsida</taxon>
        <taxon>eudicotyledons</taxon>
        <taxon>Gunneridae</taxon>
        <taxon>Pentapetalae</taxon>
        <taxon>rosids</taxon>
        <taxon>malvids</taxon>
        <taxon>Brassicales</taxon>
        <taxon>Brassicaceae</taxon>
        <taxon>Brassiceae</taxon>
        <taxon>Raphanus</taxon>
    </lineage>
</organism>
<accession>A0A9W3DDT3</accession>
<dbReference type="PANTHER" id="PTHR33912:SF5">
    <property type="entry name" value="F22G5.17"/>
    <property type="match status" value="1"/>
</dbReference>
<keyword evidence="2" id="KW-1185">Reference proteome</keyword>
<reference evidence="2" key="1">
    <citation type="journal article" date="2019" name="Database">
        <title>The radish genome database (RadishGD): an integrated information resource for radish genomics.</title>
        <authorList>
            <person name="Yu H.J."/>
            <person name="Baek S."/>
            <person name="Lee Y.J."/>
            <person name="Cho A."/>
            <person name="Mun J.H."/>
        </authorList>
    </citation>
    <scope>NUCLEOTIDE SEQUENCE [LARGE SCALE GENOMIC DNA]</scope>
    <source>
        <strain evidence="2">cv. WK10039</strain>
    </source>
</reference>
<evidence type="ECO:0000313" key="3">
    <source>
        <dbReference type="RefSeq" id="XP_056861888.1"/>
    </source>
</evidence>